<sequence length="97" mass="10898">MNEILQQRIESVQAGRNITHAQTAAKRNLRKELETEMEKFLARGGEIKQAETRVYQVKHGTNTQYVKHSCRCKACVAWALKKGVVKTTQLKKGGGEG</sequence>
<keyword evidence="3" id="KW-1185">Reference proteome</keyword>
<dbReference type="InterPro" id="IPR049191">
    <property type="entry name" value="SutA_RBD"/>
</dbReference>
<evidence type="ECO:0000259" key="1">
    <source>
        <dbReference type="Pfam" id="PF20661"/>
    </source>
</evidence>
<dbReference type="Pfam" id="PF20661">
    <property type="entry name" value="SutA-RBD"/>
    <property type="match status" value="1"/>
</dbReference>
<evidence type="ECO:0000313" key="3">
    <source>
        <dbReference type="Proteomes" id="UP001209682"/>
    </source>
</evidence>
<feature type="domain" description="Transcriptional regulator SutA RNAP-binding" evidence="1">
    <location>
        <begin position="24"/>
        <end position="50"/>
    </location>
</feature>
<organism evidence="2 3">
    <name type="scientific">Acinetobacter entericus</name>
    <dbReference type="NCBI Taxonomy" id="2989714"/>
    <lineage>
        <taxon>Bacteria</taxon>
        <taxon>Pseudomonadati</taxon>
        <taxon>Pseudomonadota</taxon>
        <taxon>Gammaproteobacteria</taxon>
        <taxon>Moraxellales</taxon>
        <taxon>Moraxellaceae</taxon>
        <taxon>Acinetobacter</taxon>
    </lineage>
</organism>
<dbReference type="Proteomes" id="UP001209682">
    <property type="component" value="Unassembled WGS sequence"/>
</dbReference>
<name>A0ABT3NP42_9GAMM</name>
<reference evidence="2 3" key="1">
    <citation type="submission" date="2022-11" db="EMBL/GenBank/DDBJ databases">
        <title>Acinetobacter entericus sp. nov., isolated from the gut of the plastic-eating larvae of the Coleoptera insect Zophobas atratus.</title>
        <authorList>
            <person name="Dong X."/>
            <person name="Yang Y."/>
        </authorList>
    </citation>
    <scope>NUCLEOTIDE SEQUENCE [LARGE SCALE GENOMIC DNA]</scope>
    <source>
        <strain evidence="2 3">BIT-DXN8</strain>
    </source>
</reference>
<comment type="caution">
    <text evidence="2">The sequence shown here is derived from an EMBL/GenBank/DDBJ whole genome shotgun (WGS) entry which is preliminary data.</text>
</comment>
<protein>
    <recommendedName>
        <fullName evidence="1">Transcriptional regulator SutA RNAP-binding domain-containing protein</fullName>
    </recommendedName>
</protein>
<proteinExistence type="predicted"/>
<gene>
    <name evidence="2" type="ORF">OKC24_19655</name>
</gene>
<accession>A0ABT3NP42</accession>
<dbReference type="EMBL" id="JAPEQW010000095">
    <property type="protein sequence ID" value="MCW8041328.1"/>
    <property type="molecule type" value="Genomic_DNA"/>
</dbReference>
<evidence type="ECO:0000313" key="2">
    <source>
        <dbReference type="EMBL" id="MCW8041328.1"/>
    </source>
</evidence>
<dbReference type="RefSeq" id="WP_265466286.1">
    <property type="nucleotide sequence ID" value="NZ_JAPEQW010000095.1"/>
</dbReference>